<name>A0AB33K484_9ACTN</name>
<evidence type="ECO:0008006" key="2">
    <source>
        <dbReference type="Google" id="ProtNLM"/>
    </source>
</evidence>
<sequence length="457" mass="48095">MTTPELREALTAAGASPLVPTIVDPALLEYQRRYAPLVRAIPSMKWDSNVYYFNQRTARAAGGFVSDGGARPVTNSTYAQLSYTIRNLQSVGAVTGYAQAVTRGLAGDLKAQEVEGSIQGLYWDIENALLWGNEGSTMNGGYPQFSGLDTLVSTFSGGTQNALDAANGSLSLGYLDKLIDMAEQQAAMKINGPQWMFVMSSTAESRISQLAIANQRYLSASEVAAGLNVQSYRGIPMVTSSFLSARSYGMGTVTTATATTGGTLAAATYYYQIAPVIARQGEILPSVEVSQTTTGATSTVTLSFSTPGGLDGAQPNLYKVFRSTATGTETFLGYVDATVGIAADGVTPILTTSIVDDGAKLTPKNGSTVPAVVAAAYVGTNAGMKPQAAGSENIYLIARDPQFLCRPYVRELTPLDVYPTTAAPDQLPYAIVSDTTLAVRAPKYLARLSRVSSSLSS</sequence>
<dbReference type="Pfam" id="PF17236">
    <property type="entry name" value="SU10_MCP"/>
    <property type="match status" value="1"/>
</dbReference>
<dbReference type="RefSeq" id="WP_407992414.1">
    <property type="nucleotide sequence ID" value="NZ_AP035882.1"/>
</dbReference>
<dbReference type="KEGG" id="kic:KCMC57_63910"/>
<proteinExistence type="predicted"/>
<keyword evidence="1" id="KW-0614">Plasmid</keyword>
<evidence type="ECO:0000313" key="1">
    <source>
        <dbReference type="EMBL" id="BFP50023.1"/>
    </source>
</evidence>
<dbReference type="SUPFAM" id="SSF56563">
    <property type="entry name" value="Major capsid protein gp5"/>
    <property type="match status" value="1"/>
</dbReference>
<dbReference type="InterPro" id="IPR035198">
    <property type="entry name" value="SU10_MCP"/>
</dbReference>
<dbReference type="EMBL" id="AP035882">
    <property type="protein sequence ID" value="BFP50023.1"/>
    <property type="molecule type" value="Genomic_DNA"/>
</dbReference>
<organism evidence="1">
    <name type="scientific">Kitasatospora sp. CMC57</name>
    <dbReference type="NCBI Taxonomy" id="3231513"/>
    <lineage>
        <taxon>Bacteria</taxon>
        <taxon>Bacillati</taxon>
        <taxon>Actinomycetota</taxon>
        <taxon>Actinomycetes</taxon>
        <taxon>Kitasatosporales</taxon>
        <taxon>Streptomycetaceae</taxon>
        <taxon>Kitasatospora</taxon>
    </lineage>
</organism>
<accession>A0AB33K484</accession>
<gene>
    <name evidence="1" type="ORF">KCMC57_63910</name>
</gene>
<reference evidence="1" key="1">
    <citation type="submission" date="2024-07" db="EMBL/GenBank/DDBJ databases">
        <title>Complete genome sequences of cellulolytic bacteria, Kitasatospora sp. CMC57 and Streptomyces sp. CMC78, isolated from Japanese agricultural soil.</title>
        <authorList>
            <person name="Hashimoto T."/>
            <person name="Ito M."/>
            <person name="Iwamoto M."/>
            <person name="Fukahori D."/>
            <person name="Shoda T."/>
            <person name="Sakoda M."/>
            <person name="Morohoshi T."/>
            <person name="Mitsuboshi M."/>
            <person name="Nishizawa T."/>
        </authorList>
    </citation>
    <scope>NUCLEOTIDE SEQUENCE</scope>
    <source>
        <strain evidence="1">CMC57</strain>
        <plasmid evidence="1">pCMC57_01</plasmid>
    </source>
</reference>
<protein>
    <recommendedName>
        <fullName evidence="2">Phage major capsid protein</fullName>
    </recommendedName>
</protein>
<geneLocation type="plasmid" evidence="1">
    <name>pCMC57_01</name>
</geneLocation>
<dbReference type="AlphaFoldDB" id="A0AB33K484"/>